<dbReference type="InterPro" id="IPR008271">
    <property type="entry name" value="Ser/Thr_kinase_AS"/>
</dbReference>
<reference evidence="3 4" key="1">
    <citation type="submission" date="2024-04" db="EMBL/GenBank/DDBJ databases">
        <title>Tritrichomonas musculus Genome.</title>
        <authorList>
            <person name="Alves-Ferreira E."/>
            <person name="Grigg M."/>
            <person name="Lorenzi H."/>
            <person name="Galac M."/>
        </authorList>
    </citation>
    <scope>NUCLEOTIDE SEQUENCE [LARGE SCALE GENOMIC DNA]</scope>
    <source>
        <strain evidence="3 4">EAF2021</strain>
    </source>
</reference>
<dbReference type="Pfam" id="PF00069">
    <property type="entry name" value="Pkinase"/>
    <property type="match status" value="1"/>
</dbReference>
<name>A0ABR2L509_9EUKA</name>
<dbReference type="InterPro" id="IPR051681">
    <property type="entry name" value="Ser/Thr_Kinases-Pseudokinases"/>
</dbReference>
<dbReference type="SUPFAM" id="SSF56112">
    <property type="entry name" value="Protein kinase-like (PK-like)"/>
    <property type="match status" value="1"/>
</dbReference>
<dbReference type="InterPro" id="IPR000719">
    <property type="entry name" value="Prot_kinase_dom"/>
</dbReference>
<keyword evidence="4" id="KW-1185">Reference proteome</keyword>
<feature type="region of interest" description="Disordered" evidence="1">
    <location>
        <begin position="477"/>
        <end position="499"/>
    </location>
</feature>
<dbReference type="PROSITE" id="PS00108">
    <property type="entry name" value="PROTEIN_KINASE_ST"/>
    <property type="match status" value="1"/>
</dbReference>
<feature type="compositionally biased region" description="Polar residues" evidence="1">
    <location>
        <begin position="662"/>
        <end position="675"/>
    </location>
</feature>
<accession>A0ABR2L509</accession>
<proteinExistence type="predicted"/>
<evidence type="ECO:0000259" key="2">
    <source>
        <dbReference type="PROSITE" id="PS50011"/>
    </source>
</evidence>
<feature type="compositionally biased region" description="Acidic residues" evidence="1">
    <location>
        <begin position="686"/>
        <end position="701"/>
    </location>
</feature>
<dbReference type="PANTHER" id="PTHR44329:SF214">
    <property type="entry name" value="PROTEIN KINASE DOMAIN-CONTAINING PROTEIN"/>
    <property type="match status" value="1"/>
</dbReference>
<feature type="compositionally biased region" description="Basic residues" evidence="1">
    <location>
        <begin position="479"/>
        <end position="491"/>
    </location>
</feature>
<gene>
    <name evidence="3" type="ORF">M9Y10_015262</name>
</gene>
<dbReference type="Proteomes" id="UP001470230">
    <property type="component" value="Unassembled WGS sequence"/>
</dbReference>
<feature type="domain" description="Protein kinase" evidence="2">
    <location>
        <begin position="6"/>
        <end position="270"/>
    </location>
</feature>
<evidence type="ECO:0000313" key="3">
    <source>
        <dbReference type="EMBL" id="KAK8897320.1"/>
    </source>
</evidence>
<dbReference type="PROSITE" id="PS50011">
    <property type="entry name" value="PROTEIN_KINASE_DOM"/>
    <property type="match status" value="1"/>
</dbReference>
<protein>
    <recommendedName>
        <fullName evidence="2">Protein kinase domain-containing protein</fullName>
    </recommendedName>
</protein>
<comment type="caution">
    <text evidence="3">The sequence shown here is derived from an EMBL/GenBank/DDBJ whole genome shotgun (WGS) entry which is preliminary data.</text>
</comment>
<evidence type="ECO:0000313" key="4">
    <source>
        <dbReference type="Proteomes" id="UP001470230"/>
    </source>
</evidence>
<feature type="compositionally biased region" description="Basic residues" evidence="1">
    <location>
        <begin position="705"/>
        <end position="722"/>
    </location>
</feature>
<feature type="region of interest" description="Disordered" evidence="1">
    <location>
        <begin position="658"/>
        <end position="746"/>
    </location>
</feature>
<sequence length="746" mass="86752">MNENEFEDIDVINSGTYGRVYLKLHKKTNTEYAVKDFRGEIAFNAGNEVDILQKIQHPSIVKFHSVILNNNGLFSYSMEYAPNGNVKEKLTRKSLSPTEKSIIALGTSYAIRELHKRSYVHLDIKPENVLLNKDNYPLLCDFGFTFSLSALKDSLTSYSEFGTYPYTAPELYGRLREKNISLKADIFSFGIFLYNLLTEHQVFSKNFRSEINSEKVYSDFKKNIRPSLEDYLEDNSKIVKLIQDCWETDPDFRPTIDEVVDYLSKIENVFGHTEEKPFNDYISFVENGVKGIREKSEAESAKQQNFDEIAKKSLDLSKKTTDVQKSLSLLAFSMPVESKYQREISIYYNIISFFKKSKPKPEVLVKANDFFMSKSDNLTAQELVEVADNFFESNSPFCWNYYDLAVEKKSNKASLKIQKFLTFTNIDVTFERFIKYAFQNAEYINKHNMLTLDFEQELNCLFIAKYYIQSKMKDLPIPKKTKPKSKSKSRSSKSGIDNDDNNDEIDLELIESKFDFWIEKLVSHDYISERKKFVEASEADKFKSQLSYEFQFHMAEKGCPIQARLLCERLRKDSLNTAKKSKSAQLQKDYIKYLEISVINGNNDCFKTFAEELKYGRFVEKDDRRAQRLLFFESLIGKKGPFERSELFTYESFYPPDRQKIRQSPSKNKVTQRKTSSSDYGYFSYSDDDDDDFYSSSSDDDDKGKSKKKRVKSGVCAQRRRVSGSVALPKKKLTNSFKNKNSKKKK</sequence>
<dbReference type="SMART" id="SM00220">
    <property type="entry name" value="S_TKc"/>
    <property type="match status" value="1"/>
</dbReference>
<dbReference type="Gene3D" id="1.10.510.10">
    <property type="entry name" value="Transferase(Phosphotransferase) domain 1"/>
    <property type="match status" value="1"/>
</dbReference>
<evidence type="ECO:0000256" key="1">
    <source>
        <dbReference type="SAM" id="MobiDB-lite"/>
    </source>
</evidence>
<dbReference type="InterPro" id="IPR011009">
    <property type="entry name" value="Kinase-like_dom_sf"/>
</dbReference>
<dbReference type="EMBL" id="JAPFFF010000002">
    <property type="protein sequence ID" value="KAK8897320.1"/>
    <property type="molecule type" value="Genomic_DNA"/>
</dbReference>
<organism evidence="3 4">
    <name type="scientific">Tritrichomonas musculus</name>
    <dbReference type="NCBI Taxonomy" id="1915356"/>
    <lineage>
        <taxon>Eukaryota</taxon>
        <taxon>Metamonada</taxon>
        <taxon>Parabasalia</taxon>
        <taxon>Tritrichomonadida</taxon>
        <taxon>Tritrichomonadidae</taxon>
        <taxon>Tritrichomonas</taxon>
    </lineage>
</organism>
<dbReference type="PANTHER" id="PTHR44329">
    <property type="entry name" value="SERINE/THREONINE-PROTEIN KINASE TNNI3K-RELATED"/>
    <property type="match status" value="1"/>
</dbReference>